<evidence type="ECO:0000313" key="1">
    <source>
        <dbReference type="EMBL" id="MBW6409022.1"/>
    </source>
</evidence>
<sequence length="86" mass="10058">MIQVKKFNDMQESKDYGEMNKWLKEMDEKIEIIDIKYGVSCYPPDTEYGWHTQYVSGALVIYKTINNKEATKDPTKVSEVAMQKNT</sequence>
<dbReference type="EMBL" id="JAHXPT010000002">
    <property type="protein sequence ID" value="MBW6409022.1"/>
    <property type="molecule type" value="Genomic_DNA"/>
</dbReference>
<dbReference type="InterPro" id="IPR020296">
    <property type="entry name" value="Spore_Cse60"/>
</dbReference>
<comment type="caution">
    <text evidence="1">The sequence shown here is derived from an EMBL/GenBank/DDBJ whole genome shotgun (WGS) entry which is preliminary data.</text>
</comment>
<reference evidence="1 2" key="1">
    <citation type="submission" date="2021-07" db="EMBL/GenBank/DDBJ databases">
        <title>Clostridium weizhouense sp. nov., an anaerobic bacterium isolated from activated sludge of Petroleum wastewater.</title>
        <authorList>
            <person name="Li Q."/>
        </authorList>
    </citation>
    <scope>NUCLEOTIDE SEQUENCE [LARGE SCALE GENOMIC DNA]</scope>
    <source>
        <strain evidence="1 2">YB-6</strain>
    </source>
</reference>
<keyword evidence="2" id="KW-1185">Reference proteome</keyword>
<evidence type="ECO:0000313" key="2">
    <source>
        <dbReference type="Proteomes" id="UP001519921"/>
    </source>
</evidence>
<dbReference type="Proteomes" id="UP001519921">
    <property type="component" value="Unassembled WGS sequence"/>
</dbReference>
<proteinExistence type="predicted"/>
<organism evidence="1 2">
    <name type="scientific">Clostridium weizhouense</name>
    <dbReference type="NCBI Taxonomy" id="2859781"/>
    <lineage>
        <taxon>Bacteria</taxon>
        <taxon>Bacillati</taxon>
        <taxon>Bacillota</taxon>
        <taxon>Clostridia</taxon>
        <taxon>Eubacteriales</taxon>
        <taxon>Clostridiaceae</taxon>
        <taxon>Clostridium</taxon>
    </lineage>
</organism>
<name>A0ABS7AK48_9CLOT</name>
<dbReference type="RefSeq" id="WP_219778082.1">
    <property type="nucleotide sequence ID" value="NZ_JAHXPT010000002.1"/>
</dbReference>
<dbReference type="Pfam" id="PF10957">
    <property type="entry name" value="Spore_Cse60"/>
    <property type="match status" value="1"/>
</dbReference>
<protein>
    <submittedName>
        <fullName evidence="1">Sporulation protein Cse60</fullName>
    </submittedName>
</protein>
<gene>
    <name evidence="1" type="ORF">KYD98_02860</name>
</gene>
<accession>A0ABS7AK48</accession>